<evidence type="ECO:0000313" key="2">
    <source>
        <dbReference type="Proteomes" id="UP000290975"/>
    </source>
</evidence>
<evidence type="ECO:0000313" key="1">
    <source>
        <dbReference type="EMBL" id="GBH29365.1"/>
    </source>
</evidence>
<dbReference type="RefSeq" id="WP_130751924.1">
    <property type="nucleotide sequence ID" value="NZ_BBQY01000001.1"/>
</dbReference>
<proteinExistence type="predicted"/>
<sequence>MWRYQLIDLSEQHIRQLRLLIKLNRAEAYVIVRTDQPWPPEILLHPRQRSAKVARDAIN</sequence>
<reference evidence="1 2" key="1">
    <citation type="submission" date="2014-12" db="EMBL/GenBank/DDBJ databases">
        <title>Whole genome sequencing of Sphingobium xenophagum OW59.</title>
        <authorList>
            <person name="Ohta Y."/>
            <person name="Nishi S."/>
            <person name="Hatada Y."/>
        </authorList>
    </citation>
    <scope>NUCLEOTIDE SEQUENCE [LARGE SCALE GENOMIC DNA]</scope>
    <source>
        <strain evidence="1 2">OW59</strain>
    </source>
</reference>
<protein>
    <submittedName>
        <fullName evidence="1">Uncharacterized protein</fullName>
    </submittedName>
</protein>
<dbReference type="AlphaFoldDB" id="A0A401IYE9"/>
<keyword evidence="2" id="KW-1185">Reference proteome</keyword>
<accession>A0A401IYE9</accession>
<dbReference type="Proteomes" id="UP000290975">
    <property type="component" value="Unassembled WGS sequence"/>
</dbReference>
<name>A0A401IYE9_SPHXE</name>
<organism evidence="1 2">
    <name type="scientific">Sphingobium xenophagum</name>
    <dbReference type="NCBI Taxonomy" id="121428"/>
    <lineage>
        <taxon>Bacteria</taxon>
        <taxon>Pseudomonadati</taxon>
        <taxon>Pseudomonadota</taxon>
        <taxon>Alphaproteobacteria</taxon>
        <taxon>Sphingomonadales</taxon>
        <taxon>Sphingomonadaceae</taxon>
        <taxon>Sphingobium</taxon>
    </lineage>
</organism>
<comment type="caution">
    <text evidence="1">The sequence shown here is derived from an EMBL/GenBank/DDBJ whole genome shotgun (WGS) entry which is preliminary data.</text>
</comment>
<dbReference type="EMBL" id="BBQY01000001">
    <property type="protein sequence ID" value="GBH29365.1"/>
    <property type="molecule type" value="Genomic_DNA"/>
</dbReference>
<gene>
    <name evidence="1" type="ORF">MBESOW_P0619</name>
</gene>